<organism evidence="5 6">
    <name type="scientific">Mailhella massiliensis</name>
    <dbReference type="NCBI Taxonomy" id="1903261"/>
    <lineage>
        <taxon>Bacteria</taxon>
        <taxon>Pseudomonadati</taxon>
        <taxon>Thermodesulfobacteriota</taxon>
        <taxon>Desulfovibrionia</taxon>
        <taxon>Desulfovibrionales</taxon>
        <taxon>Desulfovibrionaceae</taxon>
        <taxon>Mailhella</taxon>
    </lineage>
</organism>
<evidence type="ECO:0000256" key="3">
    <source>
        <dbReference type="PROSITE-ProRule" id="PRU01278"/>
    </source>
</evidence>
<sequence>MDSLGVVEVSGIASGVELADAMVKAAEVELVRAGTLCSGRFLIYVAGEREAVGTSVALAESSGRKIVGSFVISHISPQVTAALRKSEAAMPGEALGVVESRFVSPALHAADRAVKRSAVRLLKFVSGQGIAGKAFFVLGGDVAAVREAVEAAREALGSRLVEAVVIPNPAEALARALTGAVR</sequence>
<evidence type="ECO:0000256" key="1">
    <source>
        <dbReference type="ARBA" id="ARBA00024322"/>
    </source>
</evidence>
<keyword evidence="2" id="KW-1283">Bacterial microcompartment</keyword>
<comment type="caution">
    <text evidence="5">The sequence shown here is derived from an EMBL/GenBank/DDBJ whole genome shotgun (WGS) entry which is preliminary data.</text>
</comment>
<dbReference type="SMART" id="SM00877">
    <property type="entry name" value="BMC"/>
    <property type="match status" value="2"/>
</dbReference>
<protein>
    <submittedName>
        <fullName evidence="5">BMC domain-containing protein</fullName>
    </submittedName>
</protein>
<comment type="similarity">
    <text evidence="3">Belongs to the bacterial microcompartments protein family.</text>
</comment>
<dbReference type="InterPro" id="IPR050575">
    <property type="entry name" value="BMC_shell"/>
</dbReference>
<dbReference type="PANTHER" id="PTHR33941">
    <property type="entry name" value="PROPANEDIOL UTILIZATION PROTEIN PDUA"/>
    <property type="match status" value="1"/>
</dbReference>
<reference evidence="5" key="2">
    <citation type="submission" date="2021-09" db="EMBL/GenBank/DDBJ databases">
        <authorList>
            <person name="Gilroy R."/>
        </authorList>
    </citation>
    <scope>NUCLEOTIDE SEQUENCE</scope>
    <source>
        <strain evidence="5">ChiGjej2B2-19336</strain>
    </source>
</reference>
<proteinExistence type="inferred from homology"/>
<dbReference type="SUPFAM" id="SSF143414">
    <property type="entry name" value="CcmK-like"/>
    <property type="match status" value="2"/>
</dbReference>
<evidence type="ECO:0000313" key="6">
    <source>
        <dbReference type="Proteomes" id="UP000698963"/>
    </source>
</evidence>
<name>A0A921AV27_9BACT</name>
<dbReference type="EMBL" id="DYZA01000039">
    <property type="protein sequence ID" value="HJD96436.1"/>
    <property type="molecule type" value="Genomic_DNA"/>
</dbReference>
<feature type="domain" description="BMC" evidence="4">
    <location>
        <begin position="94"/>
        <end position="178"/>
    </location>
</feature>
<evidence type="ECO:0000259" key="4">
    <source>
        <dbReference type="PROSITE" id="PS51930"/>
    </source>
</evidence>
<gene>
    <name evidence="5" type="ORF">K8W16_02155</name>
</gene>
<dbReference type="InterPro" id="IPR011238">
    <property type="entry name" value="Micro_shell_prot_PduT"/>
</dbReference>
<evidence type="ECO:0000256" key="2">
    <source>
        <dbReference type="ARBA" id="ARBA00024446"/>
    </source>
</evidence>
<dbReference type="CDD" id="cd07053">
    <property type="entry name" value="BMC_PduT_repeat1"/>
    <property type="match status" value="1"/>
</dbReference>
<evidence type="ECO:0000313" key="5">
    <source>
        <dbReference type="EMBL" id="HJD96436.1"/>
    </source>
</evidence>
<dbReference type="PANTHER" id="PTHR33941:SF11">
    <property type="entry name" value="BACTERIAL MICROCOMPARTMENT SHELL PROTEIN PDUJ"/>
    <property type="match status" value="1"/>
</dbReference>
<dbReference type="PIRSF" id="PIRSF034834">
    <property type="entry name" value="PduT"/>
    <property type="match status" value="1"/>
</dbReference>
<accession>A0A921AV27</accession>
<dbReference type="InterPro" id="IPR037233">
    <property type="entry name" value="CcmK-like_sf"/>
</dbReference>
<reference evidence="5" key="1">
    <citation type="journal article" date="2021" name="PeerJ">
        <title>Extensive microbial diversity within the chicken gut microbiome revealed by metagenomics and culture.</title>
        <authorList>
            <person name="Gilroy R."/>
            <person name="Ravi A."/>
            <person name="Getino M."/>
            <person name="Pursley I."/>
            <person name="Horton D.L."/>
            <person name="Alikhan N.F."/>
            <person name="Baker D."/>
            <person name="Gharbi K."/>
            <person name="Hall N."/>
            <person name="Watson M."/>
            <person name="Adriaenssens E.M."/>
            <person name="Foster-Nyarko E."/>
            <person name="Jarju S."/>
            <person name="Secka A."/>
            <person name="Antonio M."/>
            <person name="Oren A."/>
            <person name="Chaudhuri R.R."/>
            <person name="La Ragione R."/>
            <person name="Hildebrand F."/>
            <person name="Pallen M.J."/>
        </authorList>
    </citation>
    <scope>NUCLEOTIDE SEQUENCE</scope>
    <source>
        <strain evidence="5">ChiGjej2B2-19336</strain>
    </source>
</reference>
<dbReference type="Proteomes" id="UP000698963">
    <property type="component" value="Unassembled WGS sequence"/>
</dbReference>
<dbReference type="Gene3D" id="3.30.70.1710">
    <property type="match status" value="2"/>
</dbReference>
<dbReference type="Pfam" id="PF00936">
    <property type="entry name" value="BMC"/>
    <property type="match status" value="2"/>
</dbReference>
<dbReference type="InterPro" id="IPR044872">
    <property type="entry name" value="CcmK/CsoS1_BMC"/>
</dbReference>
<dbReference type="InterPro" id="IPR000249">
    <property type="entry name" value="BMC_dom"/>
</dbReference>
<feature type="domain" description="BMC" evidence="4">
    <location>
        <begin position="3"/>
        <end position="88"/>
    </location>
</feature>
<comment type="subcellular location">
    <subcellularLocation>
        <location evidence="1">Bacterial microcompartment</location>
    </subcellularLocation>
</comment>
<dbReference type="PROSITE" id="PS51930">
    <property type="entry name" value="BMC_2"/>
    <property type="match status" value="2"/>
</dbReference>
<dbReference type="GO" id="GO:0031469">
    <property type="term" value="C:bacterial microcompartment"/>
    <property type="evidence" value="ECO:0007669"/>
    <property type="project" value="UniProtKB-SubCell"/>
</dbReference>
<dbReference type="RefSeq" id="WP_304120751.1">
    <property type="nucleotide sequence ID" value="NZ_DYZA01000039.1"/>
</dbReference>
<dbReference type="AlphaFoldDB" id="A0A921AV27"/>